<dbReference type="PANTHER" id="PTHR35186">
    <property type="entry name" value="ANK_REP_REGION DOMAIN-CONTAINING PROTEIN"/>
    <property type="match status" value="1"/>
</dbReference>
<proteinExistence type="predicted"/>
<dbReference type="Pfam" id="PF24476">
    <property type="entry name" value="DUF7580"/>
    <property type="match status" value="1"/>
</dbReference>
<evidence type="ECO:0000256" key="1">
    <source>
        <dbReference type="SAM" id="MobiDB-lite"/>
    </source>
</evidence>
<feature type="compositionally biased region" description="Basic and acidic residues" evidence="1">
    <location>
        <begin position="9"/>
        <end position="24"/>
    </location>
</feature>
<accession>A0A1Q5U4M3</accession>
<dbReference type="Proteomes" id="UP000186955">
    <property type="component" value="Unassembled WGS sequence"/>
</dbReference>
<dbReference type="PANTHER" id="PTHR35186:SF4">
    <property type="entry name" value="PRION-INHIBITION AND PROPAGATION HELO DOMAIN-CONTAINING PROTEIN"/>
    <property type="match status" value="1"/>
</dbReference>
<dbReference type="InterPro" id="IPR056002">
    <property type="entry name" value="DUF7580"/>
</dbReference>
<name>A0A1Q5U4M3_9EURO</name>
<protein>
    <recommendedName>
        <fullName evidence="2">DUF7580 domain-containing protein</fullName>
    </recommendedName>
</protein>
<dbReference type="STRING" id="1316194.A0A1Q5U4M3"/>
<evidence type="ECO:0000313" key="4">
    <source>
        <dbReference type="Proteomes" id="UP000186955"/>
    </source>
</evidence>
<sequence>MASFRHGQKQSEHHDNGNHPEGENNRLLPLGLALVELSLGKPVRTLLNPGDDEGEDILVTKVRTVSRLVRMVYMESGTNYAEALNNCLSWSGPCLEKNFEEKVFKNMVSPLLKDLVNFEGLA</sequence>
<dbReference type="OrthoDB" id="3565018at2759"/>
<dbReference type="AlphaFoldDB" id="A0A1Q5U4M3"/>
<organism evidence="3 4">
    <name type="scientific">Penicillium subrubescens</name>
    <dbReference type="NCBI Taxonomy" id="1316194"/>
    <lineage>
        <taxon>Eukaryota</taxon>
        <taxon>Fungi</taxon>
        <taxon>Dikarya</taxon>
        <taxon>Ascomycota</taxon>
        <taxon>Pezizomycotina</taxon>
        <taxon>Eurotiomycetes</taxon>
        <taxon>Eurotiomycetidae</taxon>
        <taxon>Eurotiales</taxon>
        <taxon>Aspergillaceae</taxon>
        <taxon>Penicillium</taxon>
    </lineage>
</organism>
<keyword evidence="4" id="KW-1185">Reference proteome</keyword>
<evidence type="ECO:0000259" key="2">
    <source>
        <dbReference type="Pfam" id="PF24476"/>
    </source>
</evidence>
<evidence type="ECO:0000313" key="3">
    <source>
        <dbReference type="EMBL" id="OKP07429.1"/>
    </source>
</evidence>
<dbReference type="EMBL" id="MNBE01000582">
    <property type="protein sequence ID" value="OKP07429.1"/>
    <property type="molecule type" value="Genomic_DNA"/>
</dbReference>
<feature type="domain" description="DUF7580" evidence="2">
    <location>
        <begin position="3"/>
        <end position="117"/>
    </location>
</feature>
<gene>
    <name evidence="3" type="ORF">PENSUB_6018</name>
</gene>
<reference evidence="3 4" key="1">
    <citation type="submission" date="2016-10" db="EMBL/GenBank/DDBJ databases">
        <title>Genome sequence of the ascomycete fungus Penicillium subrubescens.</title>
        <authorList>
            <person name="De Vries R.P."/>
            <person name="Peng M."/>
            <person name="Dilokpimol A."/>
            <person name="Hilden K."/>
            <person name="Makela M.R."/>
            <person name="Grigoriev I."/>
            <person name="Riley R."/>
            <person name="Granchi Z."/>
        </authorList>
    </citation>
    <scope>NUCLEOTIDE SEQUENCE [LARGE SCALE GENOMIC DNA]</scope>
    <source>
        <strain evidence="3 4">CBS 132785</strain>
    </source>
</reference>
<comment type="caution">
    <text evidence="3">The sequence shown here is derived from an EMBL/GenBank/DDBJ whole genome shotgun (WGS) entry which is preliminary data.</text>
</comment>
<feature type="region of interest" description="Disordered" evidence="1">
    <location>
        <begin position="1"/>
        <end position="25"/>
    </location>
</feature>